<comment type="caution">
    <text evidence="1">The sequence shown here is derived from an EMBL/GenBank/DDBJ whole genome shotgun (WGS) entry which is preliminary data.</text>
</comment>
<organism evidence="1 2">
    <name type="scientific">Araneus ventricosus</name>
    <name type="common">Orbweaver spider</name>
    <name type="synonym">Epeira ventricosa</name>
    <dbReference type="NCBI Taxonomy" id="182803"/>
    <lineage>
        <taxon>Eukaryota</taxon>
        <taxon>Metazoa</taxon>
        <taxon>Ecdysozoa</taxon>
        <taxon>Arthropoda</taxon>
        <taxon>Chelicerata</taxon>
        <taxon>Arachnida</taxon>
        <taxon>Araneae</taxon>
        <taxon>Araneomorphae</taxon>
        <taxon>Entelegynae</taxon>
        <taxon>Araneoidea</taxon>
        <taxon>Araneidae</taxon>
        <taxon>Araneus</taxon>
    </lineage>
</organism>
<evidence type="ECO:0000313" key="1">
    <source>
        <dbReference type="EMBL" id="GBN21940.1"/>
    </source>
</evidence>
<gene>
    <name evidence="1" type="ORF">AVEN_179904_1</name>
</gene>
<proteinExistence type="predicted"/>
<dbReference type="EMBL" id="BGPR01006796">
    <property type="protein sequence ID" value="GBN21940.1"/>
    <property type="molecule type" value="Genomic_DNA"/>
</dbReference>
<reference evidence="1 2" key="1">
    <citation type="journal article" date="2019" name="Sci. Rep.">
        <title>Orb-weaving spider Araneus ventricosus genome elucidates the spidroin gene catalogue.</title>
        <authorList>
            <person name="Kono N."/>
            <person name="Nakamura H."/>
            <person name="Ohtoshi R."/>
            <person name="Moran D.A.P."/>
            <person name="Shinohara A."/>
            <person name="Yoshida Y."/>
            <person name="Fujiwara M."/>
            <person name="Mori M."/>
            <person name="Tomita M."/>
            <person name="Arakawa K."/>
        </authorList>
    </citation>
    <scope>NUCLEOTIDE SEQUENCE [LARGE SCALE GENOMIC DNA]</scope>
</reference>
<dbReference type="Proteomes" id="UP000499080">
    <property type="component" value="Unassembled WGS sequence"/>
</dbReference>
<evidence type="ECO:0000313" key="2">
    <source>
        <dbReference type="Proteomes" id="UP000499080"/>
    </source>
</evidence>
<sequence length="117" mass="12945">MDNLNIEEATTKELMIILRKILNGGTISNSKEGIMIFRVQLKKDLAAIANKLVVAIERNQNISNSTVKEADSSSNTTVDFKERLAFNAMKILCLQIQAPQVKAIPPRTPEPKPSSHT</sequence>
<name>A0A4Y2M679_ARAVE</name>
<accession>A0A4Y2M679</accession>
<protein>
    <submittedName>
        <fullName evidence="1">Uncharacterized protein</fullName>
    </submittedName>
</protein>
<keyword evidence="2" id="KW-1185">Reference proteome</keyword>
<dbReference type="AlphaFoldDB" id="A0A4Y2M679"/>